<dbReference type="InterPro" id="IPR018392">
    <property type="entry name" value="LysM"/>
</dbReference>
<evidence type="ECO:0000256" key="2">
    <source>
        <dbReference type="SAM" id="MobiDB-lite"/>
    </source>
</evidence>
<evidence type="ECO:0000256" key="1">
    <source>
        <dbReference type="ARBA" id="ARBA00022729"/>
    </source>
</evidence>
<reference evidence="6" key="1">
    <citation type="submission" date="2015-05" db="EMBL/GenBank/DDBJ databases">
        <authorList>
            <person name="Urmite Genomes"/>
        </authorList>
    </citation>
    <scope>NUCLEOTIDE SEQUENCE [LARGE SCALE GENOMIC DNA]</scope>
    <source>
        <strain evidence="6">LF1</strain>
    </source>
</reference>
<dbReference type="CDD" id="cd22786">
    <property type="entry name" value="DPBB_YuiC-like"/>
    <property type="match status" value="1"/>
</dbReference>
<dbReference type="Proteomes" id="UP000199087">
    <property type="component" value="Unassembled WGS sequence"/>
</dbReference>
<feature type="compositionally biased region" description="Polar residues" evidence="2">
    <location>
        <begin position="125"/>
        <end position="148"/>
    </location>
</feature>
<protein>
    <submittedName>
        <fullName evidence="5">Cell wall protein</fullName>
    </submittedName>
</protein>
<evidence type="ECO:0000313" key="6">
    <source>
        <dbReference type="Proteomes" id="UP000199087"/>
    </source>
</evidence>
<keyword evidence="6" id="KW-1185">Reference proteome</keyword>
<dbReference type="RefSeq" id="WP_090636725.1">
    <property type="nucleotide sequence ID" value="NZ_CVRB01000004.1"/>
</dbReference>
<dbReference type="CDD" id="cd00118">
    <property type="entry name" value="LysM"/>
    <property type="match status" value="2"/>
</dbReference>
<accession>A0A0U1P0H2</accession>
<keyword evidence="1 3" id="KW-0732">Signal</keyword>
<dbReference type="SUPFAM" id="SSF50685">
    <property type="entry name" value="Barwin-like endoglucanases"/>
    <property type="match status" value="1"/>
</dbReference>
<dbReference type="AlphaFoldDB" id="A0A0U1P0H2"/>
<dbReference type="InterPro" id="IPR010611">
    <property type="entry name" value="3D_dom"/>
</dbReference>
<evidence type="ECO:0000259" key="4">
    <source>
        <dbReference type="PROSITE" id="PS51782"/>
    </source>
</evidence>
<dbReference type="GO" id="GO:0009254">
    <property type="term" value="P:peptidoglycan turnover"/>
    <property type="evidence" value="ECO:0007669"/>
    <property type="project" value="InterPro"/>
</dbReference>
<dbReference type="InterPro" id="IPR051933">
    <property type="entry name" value="Resuscitation_pf_RpfB"/>
</dbReference>
<feature type="chain" id="PRO_5006712480" evidence="3">
    <location>
        <begin position="25"/>
        <end position="269"/>
    </location>
</feature>
<dbReference type="Pfam" id="PF01476">
    <property type="entry name" value="LysM"/>
    <property type="match status" value="2"/>
</dbReference>
<dbReference type="PANTHER" id="PTHR39160:SF6">
    <property type="entry name" value="CELL WALL-BINDING PROTEIN YOCH"/>
    <property type="match status" value="1"/>
</dbReference>
<dbReference type="STRING" id="1499688.BN000_03714"/>
<dbReference type="SUPFAM" id="SSF54106">
    <property type="entry name" value="LysM domain"/>
    <property type="match status" value="2"/>
</dbReference>
<dbReference type="SMART" id="SM00257">
    <property type="entry name" value="LysM"/>
    <property type="match status" value="2"/>
</dbReference>
<dbReference type="Pfam" id="PF06725">
    <property type="entry name" value="3D"/>
    <property type="match status" value="1"/>
</dbReference>
<dbReference type="InterPro" id="IPR036908">
    <property type="entry name" value="RlpA-like_sf"/>
</dbReference>
<dbReference type="Gene3D" id="2.40.40.10">
    <property type="entry name" value="RlpA-like domain"/>
    <property type="match status" value="1"/>
</dbReference>
<dbReference type="EMBL" id="CVRB01000004">
    <property type="protein sequence ID" value="CRK83723.1"/>
    <property type="molecule type" value="Genomic_DNA"/>
</dbReference>
<dbReference type="OrthoDB" id="9798935at2"/>
<feature type="domain" description="LysM" evidence="4">
    <location>
        <begin position="72"/>
        <end position="115"/>
    </location>
</feature>
<dbReference type="PROSITE" id="PS51782">
    <property type="entry name" value="LYSM"/>
    <property type="match status" value="2"/>
</dbReference>
<sequence precursor="true">MLSKLKTLIAVAVLSGTVGANAHAEELTVKKGDTLWNIAQVHNTSVENVKNWNQLTTNLIHPGQVLKIATQQNYIVKQDDTLWNIAQRFHVTVEQLMEWNQLTSALIHPGLDLVIYEGLTNPSEENSARQVQAEKATSTSQVQSNSAPQAAAPRSVGSETSQSQTVTSTSKAPTKEITVMATAYTAGCKGCSGRTATGINLKDNPNTKVISVDPSIIPLGSKVYVEGYGEAIAGDTGGAIKGNRIDVFMPTEQAALNFGKKQLKVTILN</sequence>
<dbReference type="PANTHER" id="PTHR39160">
    <property type="entry name" value="CELL WALL-BINDING PROTEIN YOCH"/>
    <property type="match status" value="1"/>
</dbReference>
<dbReference type="Gene3D" id="3.10.350.10">
    <property type="entry name" value="LysM domain"/>
    <property type="match status" value="2"/>
</dbReference>
<evidence type="ECO:0000256" key="3">
    <source>
        <dbReference type="SAM" id="SignalP"/>
    </source>
</evidence>
<gene>
    <name evidence="5" type="primary">yocH_2</name>
    <name evidence="5" type="ORF">BN000_03714</name>
</gene>
<organism evidence="5 6">
    <name type="scientific">Neobacillus massiliamazoniensis</name>
    <dbReference type="NCBI Taxonomy" id="1499688"/>
    <lineage>
        <taxon>Bacteria</taxon>
        <taxon>Bacillati</taxon>
        <taxon>Bacillota</taxon>
        <taxon>Bacilli</taxon>
        <taxon>Bacillales</taxon>
        <taxon>Bacillaceae</taxon>
        <taxon>Neobacillus</taxon>
    </lineage>
</organism>
<feature type="signal peptide" evidence="3">
    <location>
        <begin position="1"/>
        <end position="24"/>
    </location>
</feature>
<dbReference type="InterPro" id="IPR036779">
    <property type="entry name" value="LysM_dom_sf"/>
</dbReference>
<name>A0A0U1P0H2_9BACI</name>
<feature type="region of interest" description="Disordered" evidence="2">
    <location>
        <begin position="125"/>
        <end position="171"/>
    </location>
</feature>
<evidence type="ECO:0000313" key="5">
    <source>
        <dbReference type="EMBL" id="CRK83723.1"/>
    </source>
</evidence>
<dbReference type="GO" id="GO:0019867">
    <property type="term" value="C:outer membrane"/>
    <property type="evidence" value="ECO:0007669"/>
    <property type="project" value="InterPro"/>
</dbReference>
<dbReference type="GO" id="GO:0004553">
    <property type="term" value="F:hydrolase activity, hydrolyzing O-glycosyl compounds"/>
    <property type="evidence" value="ECO:0007669"/>
    <property type="project" value="InterPro"/>
</dbReference>
<proteinExistence type="predicted"/>
<feature type="compositionally biased region" description="Low complexity" evidence="2">
    <location>
        <begin position="155"/>
        <end position="170"/>
    </location>
</feature>
<feature type="domain" description="LysM" evidence="4">
    <location>
        <begin position="25"/>
        <end position="68"/>
    </location>
</feature>